<feature type="transmembrane region" description="Helical" evidence="5">
    <location>
        <begin position="210"/>
        <end position="234"/>
    </location>
</feature>
<dbReference type="EMBL" id="DTBX01000031">
    <property type="protein sequence ID" value="HGQ55007.1"/>
    <property type="molecule type" value="Genomic_DNA"/>
</dbReference>
<dbReference type="AlphaFoldDB" id="A0A7V4CH98"/>
<feature type="transmembrane region" description="Helical" evidence="5">
    <location>
        <begin position="58"/>
        <end position="75"/>
    </location>
</feature>
<dbReference type="InterPro" id="IPR051533">
    <property type="entry name" value="WaaL-like"/>
</dbReference>
<feature type="transmembrane region" description="Helical" evidence="5">
    <location>
        <begin position="32"/>
        <end position="51"/>
    </location>
</feature>
<dbReference type="GO" id="GO:0016020">
    <property type="term" value="C:membrane"/>
    <property type="evidence" value="ECO:0007669"/>
    <property type="project" value="UniProtKB-SubCell"/>
</dbReference>
<comment type="subcellular location">
    <subcellularLocation>
        <location evidence="1">Membrane</location>
        <topology evidence="1">Multi-pass membrane protein</topology>
    </subcellularLocation>
</comment>
<keyword evidence="3 5" id="KW-1133">Transmembrane helix</keyword>
<feature type="transmembrane region" description="Helical" evidence="5">
    <location>
        <begin position="147"/>
        <end position="164"/>
    </location>
</feature>
<dbReference type="PANTHER" id="PTHR37422:SF17">
    <property type="entry name" value="O-ANTIGEN LIGASE"/>
    <property type="match status" value="1"/>
</dbReference>
<feature type="transmembrane region" description="Helical" evidence="5">
    <location>
        <begin position="288"/>
        <end position="305"/>
    </location>
</feature>
<feature type="transmembrane region" description="Helical" evidence="5">
    <location>
        <begin position="264"/>
        <end position="281"/>
    </location>
</feature>
<feature type="transmembrane region" description="Helical" evidence="5">
    <location>
        <begin position="241"/>
        <end position="258"/>
    </location>
</feature>
<organism evidence="7">
    <name type="scientific">candidate division WOR-3 bacterium</name>
    <dbReference type="NCBI Taxonomy" id="2052148"/>
    <lineage>
        <taxon>Bacteria</taxon>
        <taxon>Bacteria division WOR-3</taxon>
    </lineage>
</organism>
<protein>
    <recommendedName>
        <fullName evidence="6">O-antigen ligase-related domain-containing protein</fullName>
    </recommendedName>
</protein>
<evidence type="ECO:0000259" key="6">
    <source>
        <dbReference type="Pfam" id="PF04932"/>
    </source>
</evidence>
<feature type="transmembrane region" description="Helical" evidence="5">
    <location>
        <begin position="173"/>
        <end position="190"/>
    </location>
</feature>
<comment type="caution">
    <text evidence="7">The sequence shown here is derived from an EMBL/GenBank/DDBJ whole genome shotgun (WGS) entry which is preliminary data.</text>
</comment>
<proteinExistence type="predicted"/>
<feature type="domain" description="O-antigen ligase-related" evidence="6">
    <location>
        <begin position="252"/>
        <end position="378"/>
    </location>
</feature>
<dbReference type="PANTHER" id="PTHR37422">
    <property type="entry name" value="TEICHURONIC ACID BIOSYNTHESIS PROTEIN TUAE"/>
    <property type="match status" value="1"/>
</dbReference>
<feature type="transmembrane region" description="Helical" evidence="5">
    <location>
        <begin position="397"/>
        <end position="417"/>
    </location>
</feature>
<gene>
    <name evidence="7" type="ORF">ENU28_00905</name>
</gene>
<feature type="transmembrane region" description="Helical" evidence="5">
    <location>
        <begin position="7"/>
        <end position="26"/>
    </location>
</feature>
<evidence type="ECO:0000313" key="7">
    <source>
        <dbReference type="EMBL" id="HGQ55007.1"/>
    </source>
</evidence>
<feature type="transmembrane region" description="Helical" evidence="5">
    <location>
        <begin position="116"/>
        <end position="135"/>
    </location>
</feature>
<keyword evidence="2 5" id="KW-0812">Transmembrane</keyword>
<name>A0A7V4CH98_UNCW3</name>
<keyword evidence="4 5" id="KW-0472">Membrane</keyword>
<feature type="transmembrane region" description="Helical" evidence="5">
    <location>
        <begin position="81"/>
        <end position="100"/>
    </location>
</feature>
<dbReference type="InterPro" id="IPR007016">
    <property type="entry name" value="O-antigen_ligase-rel_domated"/>
</dbReference>
<evidence type="ECO:0000256" key="4">
    <source>
        <dbReference type="ARBA" id="ARBA00023136"/>
    </source>
</evidence>
<evidence type="ECO:0000256" key="5">
    <source>
        <dbReference type="SAM" id="Phobius"/>
    </source>
</evidence>
<evidence type="ECO:0000256" key="1">
    <source>
        <dbReference type="ARBA" id="ARBA00004141"/>
    </source>
</evidence>
<feature type="transmembrane region" description="Helical" evidence="5">
    <location>
        <begin position="365"/>
        <end position="385"/>
    </location>
</feature>
<accession>A0A7V4CH98</accession>
<evidence type="ECO:0000256" key="3">
    <source>
        <dbReference type="ARBA" id="ARBA00022989"/>
    </source>
</evidence>
<dbReference type="Pfam" id="PF04932">
    <property type="entry name" value="Wzy_C"/>
    <property type="match status" value="1"/>
</dbReference>
<evidence type="ECO:0000256" key="2">
    <source>
        <dbReference type="ARBA" id="ARBA00022692"/>
    </source>
</evidence>
<sequence length="441" mass="51569">MVTSKKSLNLIFIGFITLILLLFFILTQKYNLLISFSLFLIPIAIVLIFFYPEIGLNLMITEPLLYFILPILPIAEGFKRAGIIIFVFLILILTFFYSVYKKPQTINNLSYLIKEPIYLLLILIGVALFISVLRLPFAFSEYGYVKFFSYLLLSLLPSFSLLFIKEDKKLKRFIYFLIFFLSLFFIYVLFKILREGLENVLENEIIPYRLGFSLSVVTFGRWAGIGVFSLFLLFFTEKNRLIKILSFILIPLFLYLLLLSGTRGAILALFVCLFIFFFLKIRNLKEKIIFVFLFIFLFFIFYSLLPTMIAERLTYFEDESSINRIETISLAFKNFLDSPILGKGLGSFPYYTYNFLYPHNIFAEFASETGFLGLIPFIIYILLCFKKVFKKFQEKSLISLFPAFLFIYAFIHSQFSFDIGNNFLLFFAGAFLTLKGDNNEQ</sequence>
<reference evidence="7" key="1">
    <citation type="journal article" date="2020" name="mSystems">
        <title>Genome- and Community-Level Interaction Insights into Carbon Utilization and Element Cycling Functions of Hydrothermarchaeota in Hydrothermal Sediment.</title>
        <authorList>
            <person name="Zhou Z."/>
            <person name="Liu Y."/>
            <person name="Xu W."/>
            <person name="Pan J."/>
            <person name="Luo Z.H."/>
            <person name="Li M."/>
        </authorList>
    </citation>
    <scope>NUCLEOTIDE SEQUENCE [LARGE SCALE GENOMIC DNA]</scope>
    <source>
        <strain evidence="7">SpSt-655</strain>
    </source>
</reference>